<organism evidence="1 2">
    <name type="scientific">Labilithrix luteola</name>
    <dbReference type="NCBI Taxonomy" id="1391654"/>
    <lineage>
        <taxon>Bacteria</taxon>
        <taxon>Pseudomonadati</taxon>
        <taxon>Myxococcota</taxon>
        <taxon>Polyangia</taxon>
        <taxon>Polyangiales</taxon>
        <taxon>Labilitrichaceae</taxon>
        <taxon>Labilithrix</taxon>
    </lineage>
</organism>
<evidence type="ECO:0000313" key="2">
    <source>
        <dbReference type="Proteomes" id="UP000064967"/>
    </source>
</evidence>
<dbReference type="OrthoDB" id="5526694at2"/>
<name>A0A0K1PMQ3_9BACT</name>
<dbReference type="KEGG" id="llu:AKJ09_01350"/>
<evidence type="ECO:0000313" key="1">
    <source>
        <dbReference type="EMBL" id="AKU94686.1"/>
    </source>
</evidence>
<protein>
    <recommendedName>
        <fullName evidence="3">Outer membrane lipoprotein BamD-like domain-containing protein</fullName>
    </recommendedName>
</protein>
<keyword evidence="2" id="KW-1185">Reference proteome</keyword>
<sequence>MSDLRDDPSPEAAFLRDLVRAEEADLPSDDKMNELVARLAPVISKPAASASRAKFALSTAVVVVAIAGAWLATSSRSELAQEKGPAVPALAAVPSVTPVASHVSTPDVHIESPPALPSIDVSALPSAAASTRTPHVEATPSGCTGEVALLDQADAALRSGSADRALSLTRDHAARCPSGAFTQERERIAIEALANLGRIDEMRTRAQAFERNFPASPHLRRIERVVDKYRDR</sequence>
<proteinExistence type="predicted"/>
<dbReference type="RefSeq" id="WP_146646243.1">
    <property type="nucleotide sequence ID" value="NZ_CP012333.1"/>
</dbReference>
<accession>A0A0K1PMQ3</accession>
<gene>
    <name evidence="1" type="ORF">AKJ09_01350</name>
</gene>
<dbReference type="Proteomes" id="UP000064967">
    <property type="component" value="Chromosome"/>
</dbReference>
<evidence type="ECO:0008006" key="3">
    <source>
        <dbReference type="Google" id="ProtNLM"/>
    </source>
</evidence>
<dbReference type="AlphaFoldDB" id="A0A0K1PMQ3"/>
<dbReference type="STRING" id="1391654.AKJ09_01350"/>
<dbReference type="EMBL" id="CP012333">
    <property type="protein sequence ID" value="AKU94686.1"/>
    <property type="molecule type" value="Genomic_DNA"/>
</dbReference>
<reference evidence="1 2" key="1">
    <citation type="submission" date="2015-08" db="EMBL/GenBank/DDBJ databases">
        <authorList>
            <person name="Babu N.S."/>
            <person name="Beckwith C.J."/>
            <person name="Beseler K.G."/>
            <person name="Brison A."/>
            <person name="Carone J.V."/>
            <person name="Caskin T.P."/>
            <person name="Diamond M."/>
            <person name="Durham M.E."/>
            <person name="Foxe J.M."/>
            <person name="Go M."/>
            <person name="Henderson B.A."/>
            <person name="Jones I.B."/>
            <person name="McGettigan J.A."/>
            <person name="Micheletti S.J."/>
            <person name="Nasrallah M.E."/>
            <person name="Ortiz D."/>
            <person name="Piller C.R."/>
            <person name="Privatt S.R."/>
            <person name="Schneider S.L."/>
            <person name="Sharp S."/>
            <person name="Smith T.C."/>
            <person name="Stanton J.D."/>
            <person name="Ullery H.E."/>
            <person name="Wilson R.J."/>
            <person name="Serrano M.G."/>
            <person name="Buck G."/>
            <person name="Lee V."/>
            <person name="Wang Y."/>
            <person name="Carvalho R."/>
            <person name="Voegtly L."/>
            <person name="Shi R."/>
            <person name="Duckworth R."/>
            <person name="Johnson A."/>
            <person name="Loviza R."/>
            <person name="Walstead R."/>
            <person name="Shah Z."/>
            <person name="Kiflezghi M."/>
            <person name="Wade K."/>
            <person name="Ball S.L."/>
            <person name="Bradley K.W."/>
            <person name="Asai D.J."/>
            <person name="Bowman C.A."/>
            <person name="Russell D.A."/>
            <person name="Pope W.H."/>
            <person name="Jacobs-Sera D."/>
            <person name="Hendrix R.W."/>
            <person name="Hatfull G.F."/>
        </authorList>
    </citation>
    <scope>NUCLEOTIDE SEQUENCE [LARGE SCALE GENOMIC DNA]</scope>
    <source>
        <strain evidence="1 2">DSM 27648</strain>
    </source>
</reference>